<dbReference type="FunFam" id="2.40.10.10:FF:000002">
    <property type="entry name" value="Transmembrane protease serine"/>
    <property type="match status" value="1"/>
</dbReference>
<dbReference type="InterPro" id="IPR001314">
    <property type="entry name" value="Peptidase_S1A"/>
</dbReference>
<keyword evidence="6" id="KW-1015">Disulfide bond</keyword>
<comment type="similarity">
    <text evidence="7">Belongs to the peptidase S1 family. CLIP subfamily.</text>
</comment>
<dbReference type="Proteomes" id="UP000801492">
    <property type="component" value="Unassembled WGS sequence"/>
</dbReference>
<dbReference type="OrthoDB" id="6339452at2759"/>
<dbReference type="EMBL" id="VTPC01007328">
    <property type="protein sequence ID" value="KAF2894119.1"/>
    <property type="molecule type" value="Genomic_DNA"/>
</dbReference>
<dbReference type="InterPro" id="IPR050127">
    <property type="entry name" value="Serine_Proteases_S1"/>
</dbReference>
<dbReference type="SUPFAM" id="SSF50494">
    <property type="entry name" value="Trypsin-like serine proteases"/>
    <property type="match status" value="1"/>
</dbReference>
<evidence type="ECO:0000256" key="6">
    <source>
        <dbReference type="ARBA" id="ARBA00023157"/>
    </source>
</evidence>
<evidence type="ECO:0000256" key="2">
    <source>
        <dbReference type="ARBA" id="ARBA00022525"/>
    </source>
</evidence>
<comment type="subcellular location">
    <subcellularLocation>
        <location evidence="1">Secreted</location>
    </subcellularLocation>
</comment>
<comment type="caution">
    <text evidence="9">The sequence shown here is derived from an EMBL/GenBank/DDBJ whole genome shotgun (WGS) entry which is preliminary data.</text>
</comment>
<dbReference type="GO" id="GO:0004252">
    <property type="term" value="F:serine-type endopeptidase activity"/>
    <property type="evidence" value="ECO:0007669"/>
    <property type="project" value="InterPro"/>
</dbReference>
<dbReference type="Gene3D" id="2.40.10.10">
    <property type="entry name" value="Trypsin-like serine proteases"/>
    <property type="match status" value="2"/>
</dbReference>
<dbReference type="GO" id="GO:0005615">
    <property type="term" value="C:extracellular space"/>
    <property type="evidence" value="ECO:0007669"/>
    <property type="project" value="TreeGrafter"/>
</dbReference>
<protein>
    <recommendedName>
        <fullName evidence="8">Peptidase S1 domain-containing protein</fullName>
    </recommendedName>
</protein>
<keyword evidence="2" id="KW-0964">Secreted</keyword>
<evidence type="ECO:0000256" key="5">
    <source>
        <dbReference type="ARBA" id="ARBA00022825"/>
    </source>
</evidence>
<dbReference type="CDD" id="cd00190">
    <property type="entry name" value="Tryp_SPc"/>
    <property type="match status" value="1"/>
</dbReference>
<evidence type="ECO:0000256" key="1">
    <source>
        <dbReference type="ARBA" id="ARBA00004613"/>
    </source>
</evidence>
<dbReference type="GO" id="GO:0006508">
    <property type="term" value="P:proteolysis"/>
    <property type="evidence" value="ECO:0007669"/>
    <property type="project" value="UniProtKB-KW"/>
</dbReference>
<dbReference type="InterPro" id="IPR033116">
    <property type="entry name" value="TRYPSIN_SER"/>
</dbReference>
<dbReference type="PANTHER" id="PTHR24264:SF65">
    <property type="entry name" value="SRCR DOMAIN-CONTAINING PROTEIN"/>
    <property type="match status" value="1"/>
</dbReference>
<accession>A0A8K0GC60</accession>
<evidence type="ECO:0000256" key="4">
    <source>
        <dbReference type="ARBA" id="ARBA00022801"/>
    </source>
</evidence>
<reference evidence="9" key="1">
    <citation type="submission" date="2019-08" db="EMBL/GenBank/DDBJ databases">
        <title>The genome of the North American firefly Photinus pyralis.</title>
        <authorList>
            <consortium name="Photinus pyralis genome working group"/>
            <person name="Fallon T.R."/>
            <person name="Sander Lower S.E."/>
            <person name="Weng J.-K."/>
        </authorList>
    </citation>
    <scope>NUCLEOTIDE SEQUENCE</scope>
    <source>
        <strain evidence="9">TRF0915ILg1</strain>
        <tissue evidence="9">Whole body</tissue>
    </source>
</reference>
<dbReference type="Pfam" id="PF00089">
    <property type="entry name" value="Trypsin"/>
    <property type="match status" value="1"/>
</dbReference>
<keyword evidence="3" id="KW-0645">Protease</keyword>
<dbReference type="PANTHER" id="PTHR24264">
    <property type="entry name" value="TRYPSIN-RELATED"/>
    <property type="match status" value="1"/>
</dbReference>
<gene>
    <name evidence="9" type="ORF">ILUMI_12053</name>
</gene>
<sequence>MARGDQHRGQLKRVRLGSLNLFNTTDDEHVQEFNVTHIFRHPNYTQPVLYNDIALVMLDRSVEITEYVRPACLATDAYAPNTNLIATGWGRTQYLNPRSETLMKVSLDLFSIALCKQAYVSVPTRQLPNGISEDLQICAGDANKEKDACQGDSGGPLQIVDQYNPALYYIIGITSFGRSCGTTSNPGVYTRVSHYVGWIEEIVWPNEK</sequence>
<dbReference type="InterPro" id="IPR001254">
    <property type="entry name" value="Trypsin_dom"/>
</dbReference>
<name>A0A8K0GC60_IGNLU</name>
<evidence type="ECO:0000256" key="3">
    <source>
        <dbReference type="ARBA" id="ARBA00022670"/>
    </source>
</evidence>
<dbReference type="PROSITE" id="PS50240">
    <property type="entry name" value="TRYPSIN_DOM"/>
    <property type="match status" value="1"/>
</dbReference>
<feature type="domain" description="Peptidase S1" evidence="8">
    <location>
        <begin position="1"/>
        <end position="204"/>
    </location>
</feature>
<dbReference type="InterPro" id="IPR009003">
    <property type="entry name" value="Peptidase_S1_PA"/>
</dbReference>
<evidence type="ECO:0000313" key="10">
    <source>
        <dbReference type="Proteomes" id="UP000801492"/>
    </source>
</evidence>
<keyword evidence="10" id="KW-1185">Reference proteome</keyword>
<keyword evidence="4" id="KW-0378">Hydrolase</keyword>
<organism evidence="9 10">
    <name type="scientific">Ignelater luminosus</name>
    <name type="common">Cucubano</name>
    <name type="synonym">Pyrophorus luminosus</name>
    <dbReference type="NCBI Taxonomy" id="2038154"/>
    <lineage>
        <taxon>Eukaryota</taxon>
        <taxon>Metazoa</taxon>
        <taxon>Ecdysozoa</taxon>
        <taxon>Arthropoda</taxon>
        <taxon>Hexapoda</taxon>
        <taxon>Insecta</taxon>
        <taxon>Pterygota</taxon>
        <taxon>Neoptera</taxon>
        <taxon>Endopterygota</taxon>
        <taxon>Coleoptera</taxon>
        <taxon>Polyphaga</taxon>
        <taxon>Elateriformia</taxon>
        <taxon>Elateroidea</taxon>
        <taxon>Elateridae</taxon>
        <taxon>Agrypninae</taxon>
        <taxon>Pyrophorini</taxon>
        <taxon>Ignelater</taxon>
    </lineage>
</organism>
<dbReference type="AlphaFoldDB" id="A0A8K0GC60"/>
<evidence type="ECO:0000256" key="7">
    <source>
        <dbReference type="ARBA" id="ARBA00024195"/>
    </source>
</evidence>
<dbReference type="PROSITE" id="PS00135">
    <property type="entry name" value="TRYPSIN_SER"/>
    <property type="match status" value="1"/>
</dbReference>
<keyword evidence="5" id="KW-0720">Serine protease</keyword>
<dbReference type="PRINTS" id="PR00722">
    <property type="entry name" value="CHYMOTRYPSIN"/>
</dbReference>
<evidence type="ECO:0000259" key="8">
    <source>
        <dbReference type="PROSITE" id="PS50240"/>
    </source>
</evidence>
<proteinExistence type="inferred from homology"/>
<dbReference type="SMART" id="SM00020">
    <property type="entry name" value="Tryp_SPc"/>
    <property type="match status" value="1"/>
</dbReference>
<evidence type="ECO:0000313" key="9">
    <source>
        <dbReference type="EMBL" id="KAF2894119.1"/>
    </source>
</evidence>
<dbReference type="InterPro" id="IPR043504">
    <property type="entry name" value="Peptidase_S1_PA_chymotrypsin"/>
</dbReference>